<evidence type="ECO:0000259" key="11">
    <source>
        <dbReference type="Pfam" id="PF17941"/>
    </source>
</evidence>
<keyword evidence="6" id="KW-0460">Magnesium</keyword>
<dbReference type="InterPro" id="IPR003414">
    <property type="entry name" value="PP_kinase"/>
</dbReference>
<evidence type="ECO:0000256" key="7">
    <source>
        <dbReference type="RuleBase" id="RU003800"/>
    </source>
</evidence>
<feature type="binding site" evidence="6">
    <location>
        <position position="46"/>
    </location>
    <ligand>
        <name>ATP</name>
        <dbReference type="ChEBI" id="CHEBI:30616"/>
    </ligand>
</feature>
<dbReference type="InterPro" id="IPR025198">
    <property type="entry name" value="PPK_N_dom"/>
</dbReference>
<evidence type="ECO:0000259" key="9">
    <source>
        <dbReference type="Pfam" id="PF13089"/>
    </source>
</evidence>
<organism evidence="12 13">
    <name type="scientific">Paraflavisolibacter caeni</name>
    <dbReference type="NCBI Taxonomy" id="2982496"/>
    <lineage>
        <taxon>Bacteria</taxon>
        <taxon>Pseudomonadati</taxon>
        <taxon>Bacteroidota</taxon>
        <taxon>Chitinophagia</taxon>
        <taxon>Chitinophagales</taxon>
        <taxon>Chitinophagaceae</taxon>
        <taxon>Paraflavisolibacter</taxon>
    </lineage>
</organism>
<dbReference type="GO" id="GO:0008976">
    <property type="term" value="F:polyphosphate kinase activity"/>
    <property type="evidence" value="ECO:0007669"/>
    <property type="project" value="UniProtKB-UniRule"/>
</dbReference>
<dbReference type="Pfam" id="PF02503">
    <property type="entry name" value="PP_kinase"/>
    <property type="match status" value="1"/>
</dbReference>
<accession>A0A9X3BJ20</accession>
<comment type="function">
    <text evidence="6 7">Catalyzes the reversible transfer of the terminal phosphate of ATP to form a long-chain polyphosphate (polyP).</text>
</comment>
<feature type="domain" description="Polyphosphate kinase C-terminal" evidence="11">
    <location>
        <begin position="332"/>
        <end position="495"/>
    </location>
</feature>
<dbReference type="InterPro" id="IPR036830">
    <property type="entry name" value="PP_kinase_middle_dom_sf"/>
</dbReference>
<dbReference type="NCBIfam" id="NF003917">
    <property type="entry name" value="PRK05443.1-1"/>
    <property type="match status" value="1"/>
</dbReference>
<dbReference type="GO" id="GO:0046872">
    <property type="term" value="F:metal ion binding"/>
    <property type="evidence" value="ECO:0007669"/>
    <property type="project" value="UniProtKB-KW"/>
</dbReference>
<evidence type="ECO:0000256" key="4">
    <source>
        <dbReference type="ARBA" id="ARBA00022777"/>
    </source>
</evidence>
<comment type="caution">
    <text evidence="12">The sequence shown here is derived from an EMBL/GenBank/DDBJ whole genome shotgun (WGS) entry which is preliminary data.</text>
</comment>
<dbReference type="CDD" id="cd09164">
    <property type="entry name" value="PLDc_EcPPK1_C1_like"/>
    <property type="match status" value="1"/>
</dbReference>
<dbReference type="Proteomes" id="UP001155483">
    <property type="component" value="Unassembled WGS sequence"/>
</dbReference>
<dbReference type="InterPro" id="IPR025200">
    <property type="entry name" value="PPK_C_dom2"/>
</dbReference>
<comment type="catalytic activity">
    <reaction evidence="6 7">
        <text>[phosphate](n) + ATP = [phosphate](n+1) + ADP</text>
        <dbReference type="Rhea" id="RHEA:19573"/>
        <dbReference type="Rhea" id="RHEA-COMP:9859"/>
        <dbReference type="Rhea" id="RHEA-COMP:14280"/>
        <dbReference type="ChEBI" id="CHEBI:16838"/>
        <dbReference type="ChEBI" id="CHEBI:30616"/>
        <dbReference type="ChEBI" id="CHEBI:456216"/>
        <dbReference type="EC" id="2.7.4.1"/>
    </reaction>
</comment>
<evidence type="ECO:0000259" key="8">
    <source>
        <dbReference type="Pfam" id="PF02503"/>
    </source>
</evidence>
<dbReference type="RefSeq" id="WP_279298187.1">
    <property type="nucleotide sequence ID" value="NZ_JAOTIF010000015.1"/>
</dbReference>
<comment type="PTM">
    <text evidence="6 7">An intermediate of this reaction is the autophosphorylated ppk in which a phosphate is covalently linked to a histidine residue through a N-P bond.</text>
</comment>
<dbReference type="GO" id="GO:0006799">
    <property type="term" value="P:polyphosphate biosynthetic process"/>
    <property type="evidence" value="ECO:0007669"/>
    <property type="project" value="UniProtKB-UniRule"/>
</dbReference>
<dbReference type="SUPFAM" id="SSF140356">
    <property type="entry name" value="PPK N-terminal domain-like"/>
    <property type="match status" value="1"/>
</dbReference>
<evidence type="ECO:0000256" key="6">
    <source>
        <dbReference type="HAMAP-Rule" id="MF_00347"/>
    </source>
</evidence>
<dbReference type="GO" id="GO:0009358">
    <property type="term" value="C:polyphosphate kinase complex"/>
    <property type="evidence" value="ECO:0007669"/>
    <property type="project" value="InterPro"/>
</dbReference>
<dbReference type="EMBL" id="JAOTIF010000015">
    <property type="protein sequence ID" value="MCU7550748.1"/>
    <property type="molecule type" value="Genomic_DNA"/>
</dbReference>
<dbReference type="Pfam" id="PF17941">
    <property type="entry name" value="PP_kinase_C_1"/>
    <property type="match status" value="1"/>
</dbReference>
<evidence type="ECO:0000256" key="1">
    <source>
        <dbReference type="ARBA" id="ARBA00022553"/>
    </source>
</evidence>
<feature type="domain" description="Polyphosphate kinase middle" evidence="8">
    <location>
        <begin position="123"/>
        <end position="307"/>
    </location>
</feature>
<keyword evidence="6" id="KW-0479">Metal-binding</keyword>
<dbReference type="SUPFAM" id="SSF56024">
    <property type="entry name" value="Phospholipase D/nuclease"/>
    <property type="match status" value="2"/>
</dbReference>
<dbReference type="EC" id="2.7.4.1" evidence="6 7"/>
<feature type="binding site" evidence="6">
    <location>
        <position position="375"/>
    </location>
    <ligand>
        <name>Mg(2+)</name>
        <dbReference type="ChEBI" id="CHEBI:18420"/>
    </ligand>
</feature>
<dbReference type="Pfam" id="PF13090">
    <property type="entry name" value="PP_kinase_C"/>
    <property type="match status" value="1"/>
</dbReference>
<proteinExistence type="inferred from homology"/>
<evidence type="ECO:0000259" key="10">
    <source>
        <dbReference type="Pfam" id="PF13090"/>
    </source>
</evidence>
<dbReference type="InterPro" id="IPR041108">
    <property type="entry name" value="PP_kinase_C_1"/>
</dbReference>
<dbReference type="Gene3D" id="1.20.58.310">
    <property type="entry name" value="Polyphosphate kinase N-terminal domain"/>
    <property type="match status" value="1"/>
</dbReference>
<evidence type="ECO:0000256" key="3">
    <source>
        <dbReference type="ARBA" id="ARBA00022741"/>
    </source>
</evidence>
<sequence length="698" mass="81172">MPDPKSKLISRDISWLSFNARVLQEAADHSVPLRERIRFLGIFSNNLDEFFRVRVATLKRMAQVGGKAKLQMHLEENPDNILQEIQMTVLNHQSEFNRIWEEILEELKKEKIFLVTEKDLNAEQQSFVRDFYEEEVSPNVIPLMIENIPTFPYLREKSIYLGVVMWMQDSALKRKYAFIEVPANAVGRFILLPSPPGEHHIILLEDVIRFNLPEIFSYFGFNRYQANIFKVTRDAEFDIDSDISTTLIQQLQKALKGRRKGKTVRFVYDKEMDPGLLEYLIQRMNLTKRDNLIPGGRIHNFRHFMEFPEQVFNGKENKRKPFDHPLLLEQRVTDVVMERDIMLHFPYHAFYPVIDLLKEAAIDPDVTSIKITCYRLASQSKIINALVNAVRNGKQVTVMLELRARFDEEANLAWKERLEDEGVKVLIGIPNMKVHAKLCVIRKRVGEKIIHYGFVSTGNLNESTAKIYADHCLLTSNRNIMADANRIFNYVEHYKTGLHFLKACTTISPSPMYLRKEIMKLIQTEIKNARQGKIAQIIAKMNSLSDEEIINALYDAAKAGVEIKLIIRGIFCMMSQNDKFIIPVTAISIVDQYLEHARVWVFNNGGNEKIFISSADWMIRNLDHRVEATCPIIDDNIKKELKDILNIQLKDNVKARWLDNKLSNEYVRNESSHKVRSQVETYRYLYQKNVSTIEVSSN</sequence>
<dbReference type="InterPro" id="IPR024953">
    <property type="entry name" value="PP_kinase_middle"/>
</dbReference>
<feature type="binding site" evidence="6">
    <location>
        <position position="596"/>
    </location>
    <ligand>
        <name>ATP</name>
        <dbReference type="ChEBI" id="CHEBI:30616"/>
    </ligand>
</feature>
<dbReference type="Gene3D" id="3.30.1840.10">
    <property type="entry name" value="Polyphosphate kinase middle domain"/>
    <property type="match status" value="1"/>
</dbReference>
<feature type="active site" description="Phosphohistidine intermediate" evidence="6">
    <location>
        <position position="435"/>
    </location>
</feature>
<keyword evidence="1 6" id="KW-0597">Phosphoprotein</keyword>
<dbReference type="PIRSF" id="PIRSF015589">
    <property type="entry name" value="PP_kinase"/>
    <property type="match status" value="1"/>
</dbReference>
<dbReference type="PANTHER" id="PTHR30218">
    <property type="entry name" value="POLYPHOSPHATE KINASE"/>
    <property type="match status" value="1"/>
</dbReference>
<feature type="domain" description="Polyphosphate kinase N-terminal" evidence="9">
    <location>
        <begin position="9"/>
        <end position="114"/>
    </location>
</feature>
<keyword evidence="3 6" id="KW-0547">Nucleotide-binding</keyword>
<dbReference type="InterPro" id="IPR036832">
    <property type="entry name" value="PPK_N_dom_sf"/>
</dbReference>
<comment type="cofactor">
    <cofactor evidence="6">
        <name>Mg(2+)</name>
        <dbReference type="ChEBI" id="CHEBI:18420"/>
    </cofactor>
</comment>
<feature type="binding site" evidence="6">
    <location>
        <position position="468"/>
    </location>
    <ligand>
        <name>ATP</name>
        <dbReference type="ChEBI" id="CHEBI:30616"/>
    </ligand>
</feature>
<dbReference type="GO" id="GO:0005524">
    <property type="term" value="F:ATP binding"/>
    <property type="evidence" value="ECO:0007669"/>
    <property type="project" value="UniProtKB-KW"/>
</dbReference>
<evidence type="ECO:0000256" key="5">
    <source>
        <dbReference type="ARBA" id="ARBA00022840"/>
    </source>
</evidence>
<dbReference type="Gene3D" id="3.30.870.10">
    <property type="entry name" value="Endonuclease Chain A"/>
    <property type="match status" value="2"/>
</dbReference>
<protein>
    <recommendedName>
        <fullName evidence="6 7">Polyphosphate kinase</fullName>
        <ecNumber evidence="6 7">2.7.4.1</ecNumber>
    </recommendedName>
    <alternativeName>
        <fullName evidence="6">ATP-polyphosphate phosphotransferase</fullName>
    </alternativeName>
    <alternativeName>
        <fullName evidence="6">Polyphosphoric acid kinase</fullName>
    </alternativeName>
</protein>
<dbReference type="NCBIfam" id="TIGR03705">
    <property type="entry name" value="poly_P_kin"/>
    <property type="match status" value="1"/>
</dbReference>
<feature type="binding site" evidence="6">
    <location>
        <position position="405"/>
    </location>
    <ligand>
        <name>Mg(2+)</name>
        <dbReference type="ChEBI" id="CHEBI:18420"/>
    </ligand>
</feature>
<evidence type="ECO:0000313" key="12">
    <source>
        <dbReference type="EMBL" id="MCU7550748.1"/>
    </source>
</evidence>
<reference evidence="12" key="2">
    <citation type="submission" date="2023-04" db="EMBL/GenBank/DDBJ databases">
        <title>Paracnuella aquatica gen. nov., sp. nov., a member of the family Chitinophagaceae isolated from a hot spring.</title>
        <authorList>
            <person name="Wang C."/>
        </authorList>
    </citation>
    <scope>NUCLEOTIDE SEQUENCE</scope>
    <source>
        <strain evidence="12">LB-8</strain>
    </source>
</reference>
<dbReference type="HAMAP" id="MF_00347">
    <property type="entry name" value="Polyphosphate_kinase"/>
    <property type="match status" value="1"/>
</dbReference>
<comment type="similarity">
    <text evidence="6 7">Belongs to the polyphosphate kinase 1 (PPK1) family.</text>
</comment>
<keyword evidence="13" id="KW-1185">Reference proteome</keyword>
<gene>
    <name evidence="12" type="primary">ppk1</name>
    <name evidence="6" type="synonym">ppk</name>
    <name evidence="12" type="ORF">OCK74_16640</name>
</gene>
<reference evidence="12" key="1">
    <citation type="submission" date="2022-09" db="EMBL/GenBank/DDBJ databases">
        <authorList>
            <person name="Yuan C."/>
            <person name="Ke Z."/>
        </authorList>
    </citation>
    <scope>NUCLEOTIDE SEQUENCE</scope>
    <source>
        <strain evidence="12">LB-8</strain>
    </source>
</reference>
<dbReference type="Pfam" id="PF13089">
    <property type="entry name" value="PP_kinase_N"/>
    <property type="match status" value="1"/>
</dbReference>
<dbReference type="AlphaFoldDB" id="A0A9X3BJ20"/>
<dbReference type="PANTHER" id="PTHR30218:SF0">
    <property type="entry name" value="POLYPHOSPHATE KINASE"/>
    <property type="match status" value="1"/>
</dbReference>
<feature type="domain" description="Polyphosphate kinase C-terminal" evidence="10">
    <location>
        <begin position="510"/>
        <end position="678"/>
    </location>
</feature>
<keyword evidence="2 6" id="KW-0808">Transferase</keyword>
<name>A0A9X3BJ20_9BACT</name>
<evidence type="ECO:0000313" key="13">
    <source>
        <dbReference type="Proteomes" id="UP001155483"/>
    </source>
</evidence>
<keyword evidence="4 6" id="KW-0418">Kinase</keyword>
<keyword evidence="5 6" id="KW-0067">ATP-binding</keyword>
<evidence type="ECO:0000256" key="2">
    <source>
        <dbReference type="ARBA" id="ARBA00022679"/>
    </source>
</evidence>
<feature type="binding site" evidence="6">
    <location>
        <position position="568"/>
    </location>
    <ligand>
        <name>ATP</name>
        <dbReference type="ChEBI" id="CHEBI:30616"/>
    </ligand>
</feature>
<dbReference type="SUPFAM" id="SSF143724">
    <property type="entry name" value="PHP14-like"/>
    <property type="match status" value="1"/>
</dbReference>